<protein>
    <submittedName>
        <fullName evidence="10">MotA/TolQ/ExbB proton channel family protein</fullName>
    </submittedName>
</protein>
<dbReference type="InterPro" id="IPR050790">
    <property type="entry name" value="ExbB/TolQ_transport"/>
</dbReference>
<evidence type="ECO:0000256" key="8">
    <source>
        <dbReference type="SAM" id="Phobius"/>
    </source>
</evidence>
<feature type="transmembrane region" description="Helical" evidence="8">
    <location>
        <begin position="252"/>
        <end position="273"/>
    </location>
</feature>
<keyword evidence="7 8" id="KW-0472">Membrane</keyword>
<proteinExistence type="inferred from homology"/>
<name>A0ABW5D532_9BACT</name>
<dbReference type="EMBL" id="JBHUIT010000002">
    <property type="protein sequence ID" value="MFD2255519.1"/>
    <property type="molecule type" value="Genomic_DNA"/>
</dbReference>
<comment type="subcellular location">
    <subcellularLocation>
        <location evidence="1">Cell membrane</location>
        <topology evidence="1">Multi-pass membrane protein</topology>
    </subcellularLocation>
</comment>
<evidence type="ECO:0000256" key="6">
    <source>
        <dbReference type="ARBA" id="ARBA00022989"/>
    </source>
</evidence>
<organism evidence="10 11">
    <name type="scientific">Luteolibacter algae</name>
    <dbReference type="NCBI Taxonomy" id="454151"/>
    <lineage>
        <taxon>Bacteria</taxon>
        <taxon>Pseudomonadati</taxon>
        <taxon>Verrucomicrobiota</taxon>
        <taxon>Verrucomicrobiia</taxon>
        <taxon>Verrucomicrobiales</taxon>
        <taxon>Verrucomicrobiaceae</taxon>
        <taxon>Luteolibacter</taxon>
    </lineage>
</organism>
<feature type="transmembrane region" description="Helical" evidence="8">
    <location>
        <begin position="210"/>
        <end position="232"/>
    </location>
</feature>
<evidence type="ECO:0000256" key="3">
    <source>
        <dbReference type="ARBA" id="ARBA00022475"/>
    </source>
</evidence>
<comment type="similarity">
    <text evidence="2">Belongs to the ExbB/TolQ family.</text>
</comment>
<keyword evidence="5" id="KW-0283">Flagellar rotation</keyword>
<keyword evidence="4 8" id="KW-0812">Transmembrane</keyword>
<dbReference type="Gene3D" id="2.20.28.160">
    <property type="match status" value="1"/>
</dbReference>
<evidence type="ECO:0000256" key="7">
    <source>
        <dbReference type="ARBA" id="ARBA00023136"/>
    </source>
</evidence>
<evidence type="ECO:0000256" key="4">
    <source>
        <dbReference type="ARBA" id="ARBA00022692"/>
    </source>
</evidence>
<evidence type="ECO:0000256" key="2">
    <source>
        <dbReference type="ARBA" id="ARBA00010442"/>
    </source>
</evidence>
<dbReference type="PROSITE" id="PS01307">
    <property type="entry name" value="MOTA"/>
    <property type="match status" value="1"/>
</dbReference>
<evidence type="ECO:0000259" key="9">
    <source>
        <dbReference type="Pfam" id="PF01618"/>
    </source>
</evidence>
<reference evidence="11" key="1">
    <citation type="journal article" date="2019" name="Int. J. Syst. Evol. Microbiol.">
        <title>The Global Catalogue of Microorganisms (GCM) 10K type strain sequencing project: providing services to taxonomists for standard genome sequencing and annotation.</title>
        <authorList>
            <consortium name="The Broad Institute Genomics Platform"/>
            <consortium name="The Broad Institute Genome Sequencing Center for Infectious Disease"/>
            <person name="Wu L."/>
            <person name="Ma J."/>
        </authorList>
    </citation>
    <scope>NUCLEOTIDE SEQUENCE [LARGE SCALE GENOMIC DNA]</scope>
    <source>
        <strain evidence="11">CGMCC 4.7106</strain>
    </source>
</reference>
<dbReference type="PANTHER" id="PTHR30625">
    <property type="entry name" value="PROTEIN TOLQ"/>
    <property type="match status" value="1"/>
</dbReference>
<evidence type="ECO:0000313" key="10">
    <source>
        <dbReference type="EMBL" id="MFD2255519.1"/>
    </source>
</evidence>
<feature type="transmembrane region" description="Helical" evidence="8">
    <location>
        <begin position="98"/>
        <end position="117"/>
    </location>
</feature>
<keyword evidence="3" id="KW-1003">Cell membrane</keyword>
<gene>
    <name evidence="10" type="ORF">ACFSSA_02425</name>
</gene>
<comment type="caution">
    <text evidence="10">The sequence shown here is derived from an EMBL/GenBank/DDBJ whole genome shotgun (WGS) entry which is preliminary data.</text>
</comment>
<dbReference type="Pfam" id="PF01618">
    <property type="entry name" value="MotA_ExbB"/>
    <property type="match status" value="1"/>
</dbReference>
<accession>A0ABW5D532</accession>
<feature type="domain" description="MotA/TolQ/ExbB proton channel" evidence="9">
    <location>
        <begin position="170"/>
        <end position="283"/>
    </location>
</feature>
<dbReference type="InterPro" id="IPR000540">
    <property type="entry name" value="Flag_MotA_CS"/>
</dbReference>
<keyword evidence="11" id="KW-1185">Reference proteome</keyword>
<dbReference type="RefSeq" id="WP_386818176.1">
    <property type="nucleotide sequence ID" value="NZ_JBHUIT010000002.1"/>
</dbReference>
<feature type="transmembrane region" description="Helical" evidence="8">
    <location>
        <begin position="67"/>
        <end position="86"/>
    </location>
</feature>
<sequence length="429" mass="47108">MLVSCPHCQTDLDATPELYGQTVQCPACNGRLEIPTVETTTDTAVRNKPQRSGWPEKDHANVNFGKSLLIGSALTVGFLACLIPFADTGVGGIFLKRGWVNYAETFLFIWGMTILFMKYKLNQHQGRAALLELFPARLGREINSDNVGDFIDNIYKTPLSLRDSLIVNRIRKALELFEARTDNGEVAGFLSTQSDIDANRSSGSYSLLKVFLWAIPILGFIGTVMGLSVAVGSLSMGDNADPEALKASINSLTGGLGVAFDTTLLGLILSMLMSFPMAAVQKKEDETLTLIDAYCTEKLLPKLNDSRNSASDGLLEQAESIPQLVASLARAHETFLVNLNDSTRMLRDTGETLQTRLAAHQNTVETAFQESITKLTETSGEVFIRSHVELTKTFDKIANGIDLINHALRDLGENKIPNEAKRKRGFFRR</sequence>
<dbReference type="Proteomes" id="UP001597375">
    <property type="component" value="Unassembled WGS sequence"/>
</dbReference>
<keyword evidence="6 8" id="KW-1133">Transmembrane helix</keyword>
<dbReference type="PANTHER" id="PTHR30625:SF11">
    <property type="entry name" value="MOTA_TOLQ_EXBB PROTON CHANNEL DOMAIN-CONTAINING PROTEIN"/>
    <property type="match status" value="1"/>
</dbReference>
<evidence type="ECO:0000256" key="5">
    <source>
        <dbReference type="ARBA" id="ARBA00022779"/>
    </source>
</evidence>
<evidence type="ECO:0000313" key="11">
    <source>
        <dbReference type="Proteomes" id="UP001597375"/>
    </source>
</evidence>
<dbReference type="InterPro" id="IPR002898">
    <property type="entry name" value="MotA_ExbB_proton_chnl"/>
</dbReference>
<evidence type="ECO:0000256" key="1">
    <source>
        <dbReference type="ARBA" id="ARBA00004651"/>
    </source>
</evidence>